<feature type="compositionally biased region" description="Basic and acidic residues" evidence="1">
    <location>
        <begin position="67"/>
        <end position="92"/>
    </location>
</feature>
<dbReference type="PANTHER" id="PTHR35735">
    <property type="entry name" value="PROTEIN NIM1-INTERACTING 2"/>
    <property type="match status" value="1"/>
</dbReference>
<accession>A0A540KBT4</accession>
<dbReference type="AlphaFoldDB" id="A0A540KBT4"/>
<dbReference type="InterPro" id="IPR034577">
    <property type="entry name" value="NIMIN-2"/>
</dbReference>
<gene>
    <name evidence="2" type="ORF">C1H46_042790</name>
</gene>
<protein>
    <submittedName>
        <fullName evidence="2">Uncharacterized protein</fullName>
    </submittedName>
</protein>
<feature type="region of interest" description="Disordered" evidence="1">
    <location>
        <begin position="138"/>
        <end position="170"/>
    </location>
</feature>
<feature type="compositionally biased region" description="Basic and acidic residues" evidence="1">
    <location>
        <begin position="144"/>
        <end position="156"/>
    </location>
</feature>
<dbReference type="GO" id="GO:0010112">
    <property type="term" value="P:regulation of systemic acquired resistance"/>
    <property type="evidence" value="ECO:0007669"/>
    <property type="project" value="InterPro"/>
</dbReference>
<comment type="caution">
    <text evidence="2">The sequence shown here is derived from an EMBL/GenBank/DDBJ whole genome shotgun (WGS) entry which is preliminary data.</text>
</comment>
<feature type="region of interest" description="Disordered" evidence="1">
    <location>
        <begin position="1"/>
        <end position="30"/>
    </location>
</feature>
<dbReference type="EMBL" id="VIEB01001511">
    <property type="protein sequence ID" value="TQD71686.1"/>
    <property type="molecule type" value="Genomic_DNA"/>
</dbReference>
<evidence type="ECO:0000313" key="2">
    <source>
        <dbReference type="EMBL" id="TQD71686.1"/>
    </source>
</evidence>
<feature type="compositionally biased region" description="Polar residues" evidence="1">
    <location>
        <begin position="15"/>
        <end position="26"/>
    </location>
</feature>
<dbReference type="Proteomes" id="UP000315295">
    <property type="component" value="Unassembled WGS sequence"/>
</dbReference>
<dbReference type="PANTHER" id="PTHR35735:SF8">
    <property type="entry name" value="PROTEIN NIM1-INTERACTING 2"/>
    <property type="match status" value="1"/>
</dbReference>
<reference evidence="2 3" key="1">
    <citation type="journal article" date="2019" name="G3 (Bethesda)">
        <title>Sequencing of a Wild Apple (Malus baccata) Genome Unravels the Differences Between Cultivated and Wild Apple Species Regarding Disease Resistance and Cold Tolerance.</title>
        <authorList>
            <person name="Chen X."/>
        </authorList>
    </citation>
    <scope>NUCLEOTIDE SEQUENCE [LARGE SCALE GENOMIC DNA]</scope>
    <source>
        <strain evidence="3">cv. Shandingzi</strain>
        <tissue evidence="2">Leaves</tissue>
    </source>
</reference>
<name>A0A540KBT4_MALBA</name>
<feature type="region of interest" description="Disordered" evidence="1">
    <location>
        <begin position="67"/>
        <end position="94"/>
    </location>
</feature>
<sequence length="170" mass="19015">MTQNLSRYSHHSAPKEQTNPTSRLSGSININSNNNNTQANWSLSISICIVGNAVDGVVLSDYQAMNADKRKRDDRGELEGKRARVAEEERKGGHVTVTEEEVEEFFAILRRIHVAAKHLGKTASMEWRPSFQVEDFEEGNESLLIKDPKKEEKPTEAEADSGLDLNSHPV</sequence>
<evidence type="ECO:0000313" key="3">
    <source>
        <dbReference type="Proteomes" id="UP000315295"/>
    </source>
</evidence>
<proteinExistence type="predicted"/>
<keyword evidence="3" id="KW-1185">Reference proteome</keyword>
<evidence type="ECO:0000256" key="1">
    <source>
        <dbReference type="SAM" id="MobiDB-lite"/>
    </source>
</evidence>
<organism evidence="2 3">
    <name type="scientific">Malus baccata</name>
    <name type="common">Siberian crab apple</name>
    <name type="synonym">Pyrus baccata</name>
    <dbReference type="NCBI Taxonomy" id="106549"/>
    <lineage>
        <taxon>Eukaryota</taxon>
        <taxon>Viridiplantae</taxon>
        <taxon>Streptophyta</taxon>
        <taxon>Embryophyta</taxon>
        <taxon>Tracheophyta</taxon>
        <taxon>Spermatophyta</taxon>
        <taxon>Magnoliopsida</taxon>
        <taxon>eudicotyledons</taxon>
        <taxon>Gunneridae</taxon>
        <taxon>Pentapetalae</taxon>
        <taxon>rosids</taxon>
        <taxon>fabids</taxon>
        <taxon>Rosales</taxon>
        <taxon>Rosaceae</taxon>
        <taxon>Amygdaloideae</taxon>
        <taxon>Maleae</taxon>
        <taxon>Malus</taxon>
    </lineage>
</organism>